<comment type="caution">
    <text evidence="2">The sequence shown here is derived from an EMBL/GenBank/DDBJ whole genome shotgun (WGS) entry which is preliminary data.</text>
</comment>
<proteinExistence type="predicted"/>
<dbReference type="Gene3D" id="1.10.8.60">
    <property type="match status" value="1"/>
</dbReference>
<dbReference type="Proteomes" id="UP000054323">
    <property type="component" value="Unassembled WGS sequence"/>
</dbReference>
<feature type="domain" description="AAA ATPase AAA+ lid" evidence="1">
    <location>
        <begin position="45"/>
        <end position="82"/>
    </location>
</feature>
<protein>
    <submittedName>
        <fullName evidence="2">AAA family ATPase, CDC48 subfamily</fullName>
    </submittedName>
</protein>
<dbReference type="EMBL" id="LGGD01000198">
    <property type="protein sequence ID" value="KUK60864.1"/>
    <property type="molecule type" value="Genomic_DNA"/>
</dbReference>
<evidence type="ECO:0000313" key="3">
    <source>
        <dbReference type="Proteomes" id="UP000054323"/>
    </source>
</evidence>
<name>A0A117LPX5_9EURY</name>
<evidence type="ECO:0000313" key="2">
    <source>
        <dbReference type="EMBL" id="KUK60864.1"/>
    </source>
</evidence>
<reference evidence="3" key="1">
    <citation type="journal article" date="2015" name="MBio">
        <title>Genome-Resolved Metagenomic Analysis Reveals Roles for Candidate Phyla and Other Microbial Community Members in Biogeochemical Transformations in Oil Reservoirs.</title>
        <authorList>
            <person name="Hu P."/>
            <person name="Tom L."/>
            <person name="Singh A."/>
            <person name="Thomas B.C."/>
            <person name="Baker B.J."/>
            <person name="Piceno Y.M."/>
            <person name="Andersen G.L."/>
            <person name="Banfield J.F."/>
        </authorList>
    </citation>
    <scope>NUCLEOTIDE SEQUENCE [LARGE SCALE GENOMIC DNA]</scope>
</reference>
<accession>A0A117LPX5</accession>
<sequence>MRSHRDAIPPSDNEGLRPHLRRRKLVDLFIQQKVTLDDPVRDRLLAKLATDAEGFVGSDLEAFGREAAMLAMREGASLVNKSPADTRSALL</sequence>
<dbReference type="PATRIC" id="fig|2198.4.peg.1840"/>
<dbReference type="InterPro" id="IPR041569">
    <property type="entry name" value="AAA_lid_3"/>
</dbReference>
<organism evidence="2 3">
    <name type="scientific">Methanoculleus marisnigri</name>
    <dbReference type="NCBI Taxonomy" id="2198"/>
    <lineage>
        <taxon>Archaea</taxon>
        <taxon>Methanobacteriati</taxon>
        <taxon>Methanobacteriota</taxon>
        <taxon>Stenosarchaea group</taxon>
        <taxon>Methanomicrobia</taxon>
        <taxon>Methanomicrobiales</taxon>
        <taxon>Methanomicrobiaceae</taxon>
        <taxon>Methanoculleus</taxon>
    </lineage>
</organism>
<gene>
    <name evidence="2" type="ORF">XD82_1452</name>
</gene>
<dbReference type="Pfam" id="PF17862">
    <property type="entry name" value="AAA_lid_3"/>
    <property type="match status" value="1"/>
</dbReference>
<evidence type="ECO:0000259" key="1">
    <source>
        <dbReference type="Pfam" id="PF17862"/>
    </source>
</evidence>
<dbReference type="AlphaFoldDB" id="A0A117LPX5"/>